<evidence type="ECO:0000313" key="1">
    <source>
        <dbReference type="Proteomes" id="UP000887577"/>
    </source>
</evidence>
<accession>A0A914YDD6</accession>
<keyword evidence="1" id="KW-1185">Reference proteome</keyword>
<proteinExistence type="predicted"/>
<dbReference type="AlphaFoldDB" id="A0A914YDD6"/>
<sequence>MDNTELFLENMSDFTVNEIQTPKFELLPSHEVNLRSNRQTTCINVEKEFAINGSLNLHNNVTLFSEPRKDTVGNINGKISGLENENKLIIDVEKLTIKGEIQSMYSLQIENEWFTLEGKRGMLCSGCVENTVDISVLLLRFASLTMSSTPDNEQLTRWKKTMDKLSTAFSSSNESTEDIAQHLVDIYNDNASDSSFINLDNETKLYLELRSIAKNLKTNGIQIFEPNILIDALKRAHYNNQLIKFQEFQKRCLSVSTKMRDLFLSKKKGFKKLVIILLTLEGILKHQKDGIYENFTKSWNNHGSLKSGGDIEIQSDRIFQSKYGKTLTTLGDIFMKGGTARIENVKSPIGL</sequence>
<dbReference type="Proteomes" id="UP000887577">
    <property type="component" value="Unplaced"/>
</dbReference>
<dbReference type="WBParaSite" id="PSU_v2.g18236.t1">
    <property type="protein sequence ID" value="PSU_v2.g18236.t1"/>
    <property type="gene ID" value="PSU_v2.g18236"/>
</dbReference>
<protein>
    <submittedName>
        <fullName evidence="2">Uncharacterized protein</fullName>
    </submittedName>
</protein>
<organism evidence="1 2">
    <name type="scientific">Panagrolaimus superbus</name>
    <dbReference type="NCBI Taxonomy" id="310955"/>
    <lineage>
        <taxon>Eukaryota</taxon>
        <taxon>Metazoa</taxon>
        <taxon>Ecdysozoa</taxon>
        <taxon>Nematoda</taxon>
        <taxon>Chromadorea</taxon>
        <taxon>Rhabditida</taxon>
        <taxon>Tylenchina</taxon>
        <taxon>Panagrolaimomorpha</taxon>
        <taxon>Panagrolaimoidea</taxon>
        <taxon>Panagrolaimidae</taxon>
        <taxon>Panagrolaimus</taxon>
    </lineage>
</organism>
<evidence type="ECO:0000313" key="2">
    <source>
        <dbReference type="WBParaSite" id="PSU_v2.g18236.t1"/>
    </source>
</evidence>
<reference evidence="2" key="1">
    <citation type="submission" date="2022-11" db="UniProtKB">
        <authorList>
            <consortium name="WormBaseParasite"/>
        </authorList>
    </citation>
    <scope>IDENTIFICATION</scope>
</reference>
<name>A0A914YDD6_9BILA</name>